<dbReference type="RefSeq" id="YP_009624882.1">
    <property type="nucleotide sequence ID" value="NC_042128.1"/>
</dbReference>
<dbReference type="Proteomes" id="UP000246402">
    <property type="component" value="Segment"/>
</dbReference>
<sequence length="109" mass="11466">MLDTQELAPVAIALLLSVIGGIGTFLMDVRDGRQSGNLLGLVTEIFVAVTAGAVAYLLGQHEGWELSITYLMVTIASNNGHEVISGMKRVNIDSILNVLTSLVKKGGGK</sequence>
<dbReference type="Pfam" id="PF16083">
    <property type="entry name" value="Phage_holin_3_3"/>
    <property type="match status" value="1"/>
</dbReference>
<name>A0A077SL43_9CAUD</name>
<evidence type="ECO:0000256" key="1">
    <source>
        <dbReference type="SAM" id="Phobius"/>
    </source>
</evidence>
<reference evidence="2 3" key="1">
    <citation type="journal article" date="2014" name="Antimicrob. Agents Chemother.">
        <title>Characterization of a P1-Like Bacteriophage Carrying an SHV-2 Extended-Spectrum ?-Lactamase from an Escherichia coli Strain.</title>
        <authorList>
            <person name="Billard-Pomares T."/>
            <person name="Fouteau S."/>
            <person name="Jacquet M.E."/>
            <person name="Roche D."/>
            <person name="Barbe V."/>
            <person name="Castellanos M."/>
            <person name="Bouet J.Y."/>
            <person name="Cruveiller S."/>
            <person name="Medigue C."/>
            <person name="Blanco J."/>
            <person name="Clermont O."/>
            <person name="Denamur E."/>
            <person name="Branger C."/>
        </authorList>
    </citation>
    <scope>NUCLEOTIDE SEQUENCE [LARGE SCALE GENOMIC DNA]</scope>
</reference>
<protein>
    <submittedName>
        <fullName evidence="2">Lysis determining protein LydA</fullName>
    </submittedName>
</protein>
<dbReference type="InterPro" id="IPR032126">
    <property type="entry name" value="LydA_holin"/>
</dbReference>
<dbReference type="KEGG" id="vg:40101815"/>
<dbReference type="GeneID" id="40101815"/>
<keyword evidence="1" id="KW-0472">Membrane</keyword>
<feature type="transmembrane region" description="Helical" evidence="1">
    <location>
        <begin position="38"/>
        <end position="58"/>
    </location>
</feature>
<gene>
    <name evidence="2" type="primary">lydA</name>
    <name evidence="2" type="ORF">EC725RCS47_p0035</name>
</gene>
<dbReference type="OrthoDB" id="16243at10239"/>
<keyword evidence="1" id="KW-1133">Transmembrane helix</keyword>
<keyword evidence="3" id="KW-1185">Reference proteome</keyword>
<keyword evidence="1" id="KW-0812">Transmembrane</keyword>
<feature type="transmembrane region" description="Helical" evidence="1">
    <location>
        <begin position="6"/>
        <end position="26"/>
    </location>
</feature>
<accession>A0A077SL43</accession>
<proteinExistence type="predicted"/>
<dbReference type="EMBL" id="FO818745">
    <property type="protein sequence ID" value="CDN90777.1"/>
    <property type="molecule type" value="Genomic_DNA"/>
</dbReference>
<evidence type="ECO:0000313" key="3">
    <source>
        <dbReference type="Proteomes" id="UP000246402"/>
    </source>
</evidence>
<evidence type="ECO:0000313" key="2">
    <source>
        <dbReference type="EMBL" id="CDN90777.1"/>
    </source>
</evidence>
<organism evidence="2 3">
    <name type="scientific">Escherichia phage RCS47</name>
    <dbReference type="NCBI Taxonomy" id="1590550"/>
    <lineage>
        <taxon>Viruses</taxon>
        <taxon>Duplodnaviria</taxon>
        <taxon>Heunggongvirae</taxon>
        <taxon>Uroviricota</taxon>
        <taxon>Caudoviricetes</taxon>
        <taxon>Punavirus</taxon>
        <taxon>Punavirus RCS47</taxon>
    </lineage>
</organism>